<evidence type="ECO:0000313" key="8">
    <source>
        <dbReference type="Proteomes" id="UP000023152"/>
    </source>
</evidence>
<dbReference type="Proteomes" id="UP000023152">
    <property type="component" value="Unassembled WGS sequence"/>
</dbReference>
<dbReference type="InterPro" id="IPR006694">
    <property type="entry name" value="Fatty_acid_hydroxylase"/>
</dbReference>
<dbReference type="OrthoDB" id="408954at2759"/>
<name>X6NP11_RETFI</name>
<evidence type="ECO:0000256" key="1">
    <source>
        <dbReference type="ARBA" id="ARBA00004370"/>
    </source>
</evidence>
<keyword evidence="2" id="KW-0812">Transmembrane</keyword>
<evidence type="ECO:0000256" key="5">
    <source>
        <dbReference type="SAM" id="SignalP"/>
    </source>
</evidence>
<organism evidence="7 8">
    <name type="scientific">Reticulomyxa filosa</name>
    <dbReference type="NCBI Taxonomy" id="46433"/>
    <lineage>
        <taxon>Eukaryota</taxon>
        <taxon>Sar</taxon>
        <taxon>Rhizaria</taxon>
        <taxon>Retaria</taxon>
        <taxon>Foraminifera</taxon>
        <taxon>Monothalamids</taxon>
        <taxon>Reticulomyxidae</taxon>
        <taxon>Reticulomyxa</taxon>
    </lineage>
</organism>
<evidence type="ECO:0000313" key="7">
    <source>
        <dbReference type="EMBL" id="ETO27761.1"/>
    </source>
</evidence>
<dbReference type="EMBL" id="ASPP01007064">
    <property type="protein sequence ID" value="ETO27761.1"/>
    <property type="molecule type" value="Genomic_DNA"/>
</dbReference>
<evidence type="ECO:0000259" key="6">
    <source>
        <dbReference type="Pfam" id="PF04116"/>
    </source>
</evidence>
<protein>
    <recommendedName>
        <fullName evidence="6">Fatty acid hydroxylase domain-containing protein</fullName>
    </recommendedName>
</protein>
<dbReference type="PANTHER" id="PTHR11863">
    <property type="entry name" value="STEROL DESATURASE"/>
    <property type="match status" value="1"/>
</dbReference>
<comment type="caution">
    <text evidence="7">The sequence shown here is derived from an EMBL/GenBank/DDBJ whole genome shotgun (WGS) entry which is preliminary data.</text>
</comment>
<gene>
    <name evidence="7" type="ORF">RFI_09376</name>
</gene>
<dbReference type="Pfam" id="PF04116">
    <property type="entry name" value="FA_hydroxylase"/>
    <property type="match status" value="1"/>
</dbReference>
<dbReference type="AlphaFoldDB" id="X6NP11"/>
<comment type="subcellular location">
    <subcellularLocation>
        <location evidence="1">Membrane</location>
    </subcellularLocation>
</comment>
<reference evidence="7 8" key="1">
    <citation type="journal article" date="2013" name="Curr. Biol.">
        <title>The Genome of the Foraminiferan Reticulomyxa filosa.</title>
        <authorList>
            <person name="Glockner G."/>
            <person name="Hulsmann N."/>
            <person name="Schleicher M."/>
            <person name="Noegel A.A."/>
            <person name="Eichinger L."/>
            <person name="Gallinger C."/>
            <person name="Pawlowski J."/>
            <person name="Sierra R."/>
            <person name="Euteneuer U."/>
            <person name="Pillet L."/>
            <person name="Moustafa A."/>
            <person name="Platzer M."/>
            <person name="Groth M."/>
            <person name="Szafranski K."/>
            <person name="Schliwa M."/>
        </authorList>
    </citation>
    <scope>NUCLEOTIDE SEQUENCE [LARGE SCALE GENOMIC DNA]</scope>
</reference>
<proteinExistence type="predicted"/>
<evidence type="ECO:0000256" key="4">
    <source>
        <dbReference type="ARBA" id="ARBA00023136"/>
    </source>
</evidence>
<evidence type="ECO:0000256" key="3">
    <source>
        <dbReference type="ARBA" id="ARBA00022989"/>
    </source>
</evidence>
<dbReference type="GO" id="GO:0016491">
    <property type="term" value="F:oxidoreductase activity"/>
    <property type="evidence" value="ECO:0007669"/>
    <property type="project" value="InterPro"/>
</dbReference>
<keyword evidence="8" id="KW-1185">Reference proteome</keyword>
<feature type="chain" id="PRO_5004976026" description="Fatty acid hydroxylase domain-containing protein" evidence="5">
    <location>
        <begin position="23"/>
        <end position="255"/>
    </location>
</feature>
<keyword evidence="3" id="KW-1133">Transmembrane helix</keyword>
<accession>X6NP11</accession>
<evidence type="ECO:0000256" key="2">
    <source>
        <dbReference type="ARBA" id="ARBA00022692"/>
    </source>
</evidence>
<keyword evidence="4" id="KW-0472">Membrane</keyword>
<dbReference type="GO" id="GO:0005506">
    <property type="term" value="F:iron ion binding"/>
    <property type="evidence" value="ECO:0007669"/>
    <property type="project" value="InterPro"/>
</dbReference>
<dbReference type="GO" id="GO:0008610">
    <property type="term" value="P:lipid biosynthetic process"/>
    <property type="evidence" value="ECO:0007669"/>
    <property type="project" value="InterPro"/>
</dbReference>
<keyword evidence="5" id="KW-0732">Signal</keyword>
<dbReference type="InterPro" id="IPR050307">
    <property type="entry name" value="Sterol_Desaturase_Related"/>
</dbReference>
<feature type="domain" description="Fatty acid hydroxylase" evidence="6">
    <location>
        <begin position="107"/>
        <end position="231"/>
    </location>
</feature>
<dbReference type="GO" id="GO:0016020">
    <property type="term" value="C:membrane"/>
    <property type="evidence" value="ECO:0007669"/>
    <property type="project" value="UniProtKB-SubCell"/>
</dbReference>
<sequence length="255" mass="30492">MDPTNIVLLDYIVCILLLDIYCDRNNCLDLYKIYVPLRVTPTPKVNWSLYQEAAILAYKNTWLSLALQYMVFQRLIVMRGGDIRMKKWTFGETSIDILWFVLKIPCIVWLTDIVFYVGHRAFHLNPWLYRNCHKIHHRWVETYGCVATAAHPLEQWFVNLHTVQLPTLLMNVPFHVHTAFICYASFYTVCDHSGYWWIGRITQSGITHDFHHHFQNVEFGINSWCDRLFRTRMQDKYPSHWQDFKQHIDPPKKIN</sequence>
<feature type="signal peptide" evidence="5">
    <location>
        <begin position="1"/>
        <end position="22"/>
    </location>
</feature>